<comment type="similarity">
    <text evidence="1">Belongs to the LysR transcriptional regulatory family.</text>
</comment>
<dbReference type="InterPro" id="IPR036388">
    <property type="entry name" value="WH-like_DNA-bd_sf"/>
</dbReference>
<keyword evidence="7" id="KW-1185">Reference proteome</keyword>
<evidence type="ECO:0000256" key="3">
    <source>
        <dbReference type="ARBA" id="ARBA00023125"/>
    </source>
</evidence>
<accession>A0A9X1Y9L3</accession>
<evidence type="ECO:0000313" key="6">
    <source>
        <dbReference type="EMBL" id="MCK8786063.1"/>
    </source>
</evidence>
<evidence type="ECO:0000259" key="5">
    <source>
        <dbReference type="PROSITE" id="PS50931"/>
    </source>
</evidence>
<dbReference type="InterPro" id="IPR050950">
    <property type="entry name" value="HTH-type_LysR_regulators"/>
</dbReference>
<feature type="domain" description="HTH lysR-type" evidence="5">
    <location>
        <begin position="1"/>
        <end position="58"/>
    </location>
</feature>
<keyword evidence="2" id="KW-0805">Transcription regulation</keyword>
<dbReference type="PRINTS" id="PR00039">
    <property type="entry name" value="HTHLYSR"/>
</dbReference>
<dbReference type="AlphaFoldDB" id="A0A9X1Y9L3"/>
<dbReference type="GO" id="GO:0005829">
    <property type="term" value="C:cytosol"/>
    <property type="evidence" value="ECO:0007669"/>
    <property type="project" value="TreeGrafter"/>
</dbReference>
<dbReference type="PANTHER" id="PTHR30419">
    <property type="entry name" value="HTH-TYPE TRANSCRIPTIONAL REGULATOR YBHD"/>
    <property type="match status" value="1"/>
</dbReference>
<dbReference type="Pfam" id="PF03466">
    <property type="entry name" value="LysR_substrate"/>
    <property type="match status" value="1"/>
</dbReference>
<evidence type="ECO:0000313" key="7">
    <source>
        <dbReference type="Proteomes" id="UP001139516"/>
    </source>
</evidence>
<dbReference type="Proteomes" id="UP001139516">
    <property type="component" value="Unassembled WGS sequence"/>
</dbReference>
<dbReference type="RefSeq" id="WP_248668179.1">
    <property type="nucleotide sequence ID" value="NZ_JALPRX010000073.1"/>
</dbReference>
<evidence type="ECO:0000256" key="1">
    <source>
        <dbReference type="ARBA" id="ARBA00009437"/>
    </source>
</evidence>
<reference evidence="6" key="1">
    <citation type="submission" date="2022-04" db="EMBL/GenBank/DDBJ databases">
        <title>Roseomonas acroporae sp. nov., isolated from coral Acropora digitifera.</title>
        <authorList>
            <person name="Sun H."/>
        </authorList>
    </citation>
    <scope>NUCLEOTIDE SEQUENCE</scope>
    <source>
        <strain evidence="6">NAR14</strain>
    </source>
</reference>
<dbReference type="FunFam" id="1.10.10.10:FF:000001">
    <property type="entry name" value="LysR family transcriptional regulator"/>
    <property type="match status" value="1"/>
</dbReference>
<proteinExistence type="inferred from homology"/>
<comment type="caution">
    <text evidence="6">The sequence shown here is derived from an EMBL/GenBank/DDBJ whole genome shotgun (WGS) entry which is preliminary data.</text>
</comment>
<dbReference type="Gene3D" id="3.40.190.290">
    <property type="match status" value="1"/>
</dbReference>
<evidence type="ECO:0000256" key="2">
    <source>
        <dbReference type="ARBA" id="ARBA00023015"/>
    </source>
</evidence>
<dbReference type="Pfam" id="PF00126">
    <property type="entry name" value="HTH_1"/>
    <property type="match status" value="1"/>
</dbReference>
<dbReference type="SUPFAM" id="SSF46785">
    <property type="entry name" value="Winged helix' DNA-binding domain"/>
    <property type="match status" value="1"/>
</dbReference>
<dbReference type="GO" id="GO:0003700">
    <property type="term" value="F:DNA-binding transcription factor activity"/>
    <property type="evidence" value="ECO:0007669"/>
    <property type="project" value="InterPro"/>
</dbReference>
<dbReference type="GO" id="GO:0003677">
    <property type="term" value="F:DNA binding"/>
    <property type="evidence" value="ECO:0007669"/>
    <property type="project" value="UniProtKB-KW"/>
</dbReference>
<dbReference type="SUPFAM" id="SSF53850">
    <property type="entry name" value="Periplasmic binding protein-like II"/>
    <property type="match status" value="1"/>
</dbReference>
<name>A0A9X1Y9L3_9PROT</name>
<dbReference type="EMBL" id="JALPRX010000073">
    <property type="protein sequence ID" value="MCK8786063.1"/>
    <property type="molecule type" value="Genomic_DNA"/>
</dbReference>
<organism evidence="6 7">
    <name type="scientific">Roseomonas acroporae</name>
    <dbReference type="NCBI Taxonomy" id="2937791"/>
    <lineage>
        <taxon>Bacteria</taxon>
        <taxon>Pseudomonadati</taxon>
        <taxon>Pseudomonadota</taxon>
        <taxon>Alphaproteobacteria</taxon>
        <taxon>Acetobacterales</taxon>
        <taxon>Roseomonadaceae</taxon>
        <taxon>Roseomonas</taxon>
    </lineage>
</organism>
<dbReference type="InterPro" id="IPR005119">
    <property type="entry name" value="LysR_subst-bd"/>
</dbReference>
<dbReference type="PROSITE" id="PS50931">
    <property type="entry name" value="HTH_LYSR"/>
    <property type="match status" value="1"/>
</dbReference>
<sequence>MDLRDLSYFTVIAELEHLGRAAERLHLSQPALTKCLRRLEASLGATLFRREGRGIRLTPAGGLLLARARRLGASAEEYRREVRDFAEGAVGHLRIGTGATTAECLLPGVCRELLGRHPGITFEIFVGMNDVLRTKLRDGELDLVLGPLVPDDEAEFARHLLTADEVVVTASRDHPLFAQPPSLARLAGHAWVLASPRVDTHRWLVAVFAAAGLPPPRIQIVTNSISALPRLIASTQLLSFMSRRNLGPGGAGMALREVRLAETTMLRQFGVVHRRDGYLPPAAQHLLRLLKTAVPEEDAAEAAPG</sequence>
<keyword evidence="3" id="KW-0238">DNA-binding</keyword>
<keyword evidence="4" id="KW-0804">Transcription</keyword>
<dbReference type="InterPro" id="IPR036390">
    <property type="entry name" value="WH_DNA-bd_sf"/>
</dbReference>
<gene>
    <name evidence="6" type="ORF">M0638_16930</name>
</gene>
<protein>
    <submittedName>
        <fullName evidence="6">LysR substrate-binding domain-containing protein</fullName>
    </submittedName>
</protein>
<dbReference type="Gene3D" id="1.10.10.10">
    <property type="entry name" value="Winged helix-like DNA-binding domain superfamily/Winged helix DNA-binding domain"/>
    <property type="match status" value="1"/>
</dbReference>
<evidence type="ECO:0000256" key="4">
    <source>
        <dbReference type="ARBA" id="ARBA00023163"/>
    </source>
</evidence>
<dbReference type="InterPro" id="IPR000847">
    <property type="entry name" value="LysR_HTH_N"/>
</dbReference>